<accession>A0A448I078</accession>
<keyword evidence="3" id="KW-1185">Reference proteome</keyword>
<organism evidence="2 3">
    <name type="scientific">Mycolicibacterium chitae</name>
    <name type="common">Mycobacterium chitae</name>
    <dbReference type="NCBI Taxonomy" id="1792"/>
    <lineage>
        <taxon>Bacteria</taxon>
        <taxon>Bacillati</taxon>
        <taxon>Actinomycetota</taxon>
        <taxon>Actinomycetes</taxon>
        <taxon>Mycobacteriales</taxon>
        <taxon>Mycobacteriaceae</taxon>
        <taxon>Mycolicibacterium</taxon>
    </lineage>
</organism>
<proteinExistence type="predicted"/>
<name>A0A448I078_MYCCI</name>
<dbReference type="Pfam" id="PF04993">
    <property type="entry name" value="TfoX_N"/>
    <property type="match status" value="1"/>
</dbReference>
<evidence type="ECO:0000313" key="3">
    <source>
        <dbReference type="Proteomes" id="UP000282551"/>
    </source>
</evidence>
<reference evidence="2 3" key="1">
    <citation type="submission" date="2018-12" db="EMBL/GenBank/DDBJ databases">
        <authorList>
            <consortium name="Pathogen Informatics"/>
        </authorList>
    </citation>
    <scope>NUCLEOTIDE SEQUENCE [LARGE SCALE GENOMIC DNA]</scope>
    <source>
        <strain evidence="2 3">NCTC10485</strain>
    </source>
</reference>
<dbReference type="AlphaFoldDB" id="A0A448I078"/>
<dbReference type="InterPro" id="IPR007076">
    <property type="entry name" value="TfoX_N"/>
</dbReference>
<dbReference type="SUPFAM" id="SSF159894">
    <property type="entry name" value="YgaC/TfoX-N like"/>
    <property type="match status" value="1"/>
</dbReference>
<dbReference type="EMBL" id="LR134355">
    <property type="protein sequence ID" value="VEG45841.1"/>
    <property type="molecule type" value="Genomic_DNA"/>
</dbReference>
<gene>
    <name evidence="2" type="ORF">NCTC10485_00795</name>
</gene>
<feature type="domain" description="TfoX N-terminal" evidence="1">
    <location>
        <begin position="14"/>
        <end position="103"/>
    </location>
</feature>
<sequence>MAYDVELAERVRRLLVDIPDVREQAMFGGLGFLVGGRMAVAASSHGGLMVRVGAESAEELLATTAAEPMQMKGRDIRGWLHIDGDQLRSRPHLAAWVAIGVDAV</sequence>
<dbReference type="OrthoDB" id="214902at2"/>
<dbReference type="RefSeq" id="WP_126332536.1">
    <property type="nucleotide sequence ID" value="NZ_AP022604.1"/>
</dbReference>
<protein>
    <submittedName>
        <fullName evidence="2">TfoX N-terminal domain-containing protein</fullName>
    </submittedName>
</protein>
<evidence type="ECO:0000259" key="1">
    <source>
        <dbReference type="Pfam" id="PF04993"/>
    </source>
</evidence>
<dbReference type="Gene3D" id="3.30.1460.30">
    <property type="entry name" value="YgaC/TfoX-N like chaperone"/>
    <property type="match status" value="1"/>
</dbReference>
<evidence type="ECO:0000313" key="2">
    <source>
        <dbReference type="EMBL" id="VEG45841.1"/>
    </source>
</evidence>
<dbReference type="Proteomes" id="UP000282551">
    <property type="component" value="Chromosome"/>
</dbReference>